<comment type="caution">
    <text evidence="2">The sequence shown here is derived from an EMBL/GenBank/DDBJ whole genome shotgun (WGS) entry which is preliminary data.</text>
</comment>
<dbReference type="InterPro" id="IPR023385">
    <property type="entry name" value="YopX-like_C"/>
</dbReference>
<protein>
    <recommendedName>
        <fullName evidence="1">YopX protein domain-containing protein</fullName>
    </recommendedName>
</protein>
<sequence>MKLANFDFRIWDNREQCYLNENYLENSPFQAMGLVKAHKSSFFGHNFDKVALFSAGEDKECGFGWNSGDDDDSYELELWSGIRDKNGKKIYEGDIVLIQENKEAEFFPLYLDDKHRKRDIKFLISQPFIIKLTELEPFVFDAYDITTQGIAYPLEKIRDFVFEVVGNIHENPALLQTSQNE</sequence>
<dbReference type="Proteomes" id="UP000029921">
    <property type="component" value="Unassembled WGS sequence"/>
</dbReference>
<dbReference type="Pfam" id="PF09643">
    <property type="entry name" value="YopX"/>
    <property type="match status" value="1"/>
</dbReference>
<evidence type="ECO:0000313" key="2">
    <source>
        <dbReference type="EMBL" id="TLD93814.1"/>
    </source>
</evidence>
<dbReference type="SUPFAM" id="SSF159006">
    <property type="entry name" value="YopX-like"/>
    <property type="match status" value="1"/>
</dbReference>
<name>A0A4U8T390_9HELI</name>
<dbReference type="InterPro" id="IPR019096">
    <property type="entry name" value="YopX_protein"/>
</dbReference>
<dbReference type="Gene3D" id="2.30.30.290">
    <property type="entry name" value="YopX-like domains"/>
    <property type="match status" value="1"/>
</dbReference>
<evidence type="ECO:0000313" key="3">
    <source>
        <dbReference type="Proteomes" id="UP000029921"/>
    </source>
</evidence>
<dbReference type="AlphaFoldDB" id="A0A4U8T390"/>
<reference evidence="2 3" key="1">
    <citation type="journal article" date="2014" name="Genome Announc.">
        <title>Draft genome sequences of eight enterohepatic helicobacter species isolated from both laboratory and wild rodents.</title>
        <authorList>
            <person name="Sheh A."/>
            <person name="Shen Z."/>
            <person name="Fox J.G."/>
        </authorList>
    </citation>
    <scope>NUCLEOTIDE SEQUENCE [LARGE SCALE GENOMIC DNA]</scope>
    <source>
        <strain evidence="2 3">MIT 96-1001</strain>
    </source>
</reference>
<dbReference type="EMBL" id="JRPE02000001">
    <property type="protein sequence ID" value="TLD93814.1"/>
    <property type="molecule type" value="Genomic_DNA"/>
</dbReference>
<dbReference type="RefSeq" id="WP_138128639.1">
    <property type="nucleotide sequence ID" value="NZ_JRPE02000001.1"/>
</dbReference>
<evidence type="ECO:0000259" key="1">
    <source>
        <dbReference type="Pfam" id="PF09643"/>
    </source>
</evidence>
<keyword evidence="3" id="KW-1185">Reference proteome</keyword>
<accession>A0A4U8T390</accession>
<organism evidence="2 3">
    <name type="scientific">Helicobacter magdeburgensis</name>
    <dbReference type="NCBI Taxonomy" id="471858"/>
    <lineage>
        <taxon>Bacteria</taxon>
        <taxon>Pseudomonadati</taxon>
        <taxon>Campylobacterota</taxon>
        <taxon>Epsilonproteobacteria</taxon>
        <taxon>Campylobacterales</taxon>
        <taxon>Helicobacteraceae</taxon>
        <taxon>Helicobacter</taxon>
    </lineage>
</organism>
<proteinExistence type="predicted"/>
<gene>
    <name evidence="2" type="ORF">LS74_000230</name>
</gene>
<feature type="domain" description="YopX protein" evidence="1">
    <location>
        <begin position="8"/>
        <end position="176"/>
    </location>
</feature>